<sequence length="1263" mass="141233">MFGPRYMIEPTDRSQGDPTGAPTENRSDAADCGFPLAAGGRVADLYVENSDYPGVVRATGDLAEDLARVTGRRPPLVHDPAALNEFAVIVGTIGRNGVVDRLIGSGRLDAADLAGKWESFVVQTVADPLPGVREALVIAGSDKRGTIFGIYDLCEQIGVSPWHWWADVPVTRRTELFVRRGVYRQGEPTVKYRGIFLNDEGPSLMTWVRANFPDFTHEFYERVFELLLRLKANYLWPAMWDSSFYEDDERNAATADLYGIVVGTSHHEPMLRPHKDWKKRREGPWDYAVNRETLYRFWEEGIRRSRHYESIVTLGMRGDGDEPMGGHFSFEEKMRLLQTIIDDQRGIIARYMNPDVARVPQVWALYKEVQDYYDRGMRVPDDVTLLWSDDNHGNLRRVPTPDERRRPGGAGVYYHLDYVGGPRSYKWINTVPIPKIWEQMHKAYEYGADRIWIVNVGDLKPMEFQTEFFLRLAWNVHAFTPDNLREFGVLWAERQFGVDRRCAEAIADLIARYSKWNGRIKPELLNAVPLYSWTNDKEAETVLADMRDAVRTAERLYAELPEPYKDTFFQIVLYPVKASAVVNELHLRVEKSRLYARQGRTAANVEARRAELLFAEDDALSFDYNRRAAFGKWNHMMDQTHIGYTYWNQPENNTMPEVGNVSPLPGAVMGVAVEGSEAAWPGAPEDDCVLPPFDPYSRERRYIDVFNRGTEPFSFTATADAPWIRLSACEGVVVLQKRLWVDVDWEAVPRDGRAEGTVMIAGPGGAAVTVRVRLANPAFVRSATVDACEPAGACCRPNGLAEDVSPDAECTVAQSLPIFVEINGCISIEAEHYAASVPAGGAEWRKIPDYGRTLSSMAVFPVTVPSARPPEGSPRLEYRVRLASTGDVRVVCYIAPSLDFIPGASLRLGVSFDDGPIAVADGILRDADGRPDERDWEQSVILNVRTVETVHHIDAPGDHTLKIWMVDPTVVLQKIVIDAGGVRPSFLGPAESPRISDARAGRESETTKPAAVARRERAAEEEAAFDPFRVPGAIRPGVPSQIPLELRRGEAWETDLFVEESGLYEATIVLADDPAIGSAAGGRTATGEDGPNAASVFSAVLECFPVRADGFPELPPVRIDASGSGFPTGRFWLPAGEHRLRLRAESGMMRLRELRLALMEKDVFRVRPTLRRDAGNAERPLVVQIGLFNDDTFGHRYELTATLTDEGGRELGSVCAVGHLARGEKQMWQYRYPDSPDAASYVLAIALKYGEKGEGRREWKYCF</sequence>
<keyword evidence="1" id="KW-0378">Hydrolase</keyword>
<protein>
    <recommendedName>
        <fullName evidence="3">Gylcosyl hydrolase 115 C-terminal domain-containing protein</fullName>
    </recommendedName>
</protein>
<dbReference type="Proteomes" id="UP000243688">
    <property type="component" value="Unassembled WGS sequence"/>
</dbReference>
<proteinExistence type="predicted"/>
<dbReference type="Pfam" id="PF15979">
    <property type="entry name" value="Glyco_hydro_115"/>
    <property type="match status" value="1"/>
</dbReference>
<evidence type="ECO:0000313" key="4">
    <source>
        <dbReference type="EMBL" id="PDO10327.1"/>
    </source>
</evidence>
<dbReference type="AlphaFoldDB" id="A0A2A6E0P5"/>
<dbReference type="Gene3D" id="1.20.58.2150">
    <property type="match status" value="1"/>
</dbReference>
<dbReference type="Gene3D" id="2.60.120.1620">
    <property type="match status" value="1"/>
</dbReference>
<evidence type="ECO:0000313" key="5">
    <source>
        <dbReference type="Proteomes" id="UP000243688"/>
    </source>
</evidence>
<dbReference type="PANTHER" id="PTHR37842:SF2">
    <property type="entry name" value="GYLCOSYL HYDROLASE 115 C-TERMINAL DOMAIN-CONTAINING PROTEIN"/>
    <property type="match status" value="1"/>
</dbReference>
<feature type="domain" description="Gylcosyl hydrolase 115 C-terminal" evidence="3">
    <location>
        <begin position="819"/>
        <end position="991"/>
    </location>
</feature>
<feature type="region of interest" description="Disordered" evidence="2">
    <location>
        <begin position="988"/>
        <end position="1010"/>
    </location>
</feature>
<feature type="compositionally biased region" description="Basic and acidic residues" evidence="2">
    <location>
        <begin position="994"/>
        <end position="1006"/>
    </location>
</feature>
<feature type="region of interest" description="Disordered" evidence="2">
    <location>
        <begin position="1"/>
        <end position="29"/>
    </location>
</feature>
<comment type="caution">
    <text evidence="4">The sequence shown here is derived from an EMBL/GenBank/DDBJ whole genome shotgun (WGS) entry which is preliminary data.</text>
</comment>
<dbReference type="InterPro" id="IPR029018">
    <property type="entry name" value="Hex-like_dom2"/>
</dbReference>
<dbReference type="GO" id="GO:0005975">
    <property type="term" value="P:carbohydrate metabolic process"/>
    <property type="evidence" value="ECO:0007669"/>
    <property type="project" value="UniProtKB-ARBA"/>
</dbReference>
<accession>A0A2A6E0P5</accession>
<gene>
    <name evidence="4" type="ORF">BLM47_07270</name>
</gene>
<dbReference type="Pfam" id="PF17829">
    <property type="entry name" value="GH115_C"/>
    <property type="match status" value="1"/>
</dbReference>
<dbReference type="InterPro" id="IPR041437">
    <property type="entry name" value="GH115_C"/>
</dbReference>
<reference evidence="4 5" key="1">
    <citation type="submission" date="2016-12" db="EMBL/GenBank/DDBJ databases">
        <title>Candidatus Reconcilibacillus cellulovorans genome.</title>
        <authorList>
            <person name="Kolinko S."/>
            <person name="Wu Y.-W."/>
            <person name="Tachea F."/>
            <person name="Denzel E."/>
            <person name="Hiras J."/>
            <person name="Baecker N."/>
            <person name="Chan L.J."/>
            <person name="Eichorst S.A."/>
            <person name="Frey D."/>
            <person name="Adams P.D."/>
            <person name="Pray T."/>
            <person name="Tanjore D."/>
            <person name="Petzold C.J."/>
            <person name="Gladden J.M."/>
            <person name="Simmons B.A."/>
            <person name="Singer S.W."/>
        </authorList>
    </citation>
    <scope>NUCLEOTIDE SEQUENCE [LARGE SCALE GENOMIC DNA]</scope>
    <source>
        <strain evidence="4">JTherm</strain>
    </source>
</reference>
<evidence type="ECO:0000259" key="3">
    <source>
        <dbReference type="Pfam" id="PF17829"/>
    </source>
</evidence>
<dbReference type="InterPro" id="IPR042301">
    <property type="entry name" value="GH115_sf"/>
</dbReference>
<dbReference type="Gene3D" id="3.20.20.520">
    <property type="entry name" value="Glycosyl hydrolase family 115"/>
    <property type="match status" value="1"/>
</dbReference>
<dbReference type="EMBL" id="MOXJ01000015">
    <property type="protein sequence ID" value="PDO10327.1"/>
    <property type="molecule type" value="Genomic_DNA"/>
</dbReference>
<organism evidence="4 5">
    <name type="scientific">Candidatus Reconcilbacillus cellulovorans</name>
    <dbReference type="NCBI Taxonomy" id="1906605"/>
    <lineage>
        <taxon>Bacteria</taxon>
        <taxon>Bacillati</taxon>
        <taxon>Bacillota</taxon>
        <taxon>Bacilli</taxon>
        <taxon>Bacillales</taxon>
        <taxon>Paenibacillaceae</taxon>
        <taxon>Candidatus Reconcilbacillus</taxon>
    </lineage>
</organism>
<evidence type="ECO:0000256" key="2">
    <source>
        <dbReference type="SAM" id="MobiDB-lite"/>
    </source>
</evidence>
<dbReference type="SUPFAM" id="SSF55545">
    <property type="entry name" value="beta-N-acetylhexosaminidase-like domain"/>
    <property type="match status" value="1"/>
</dbReference>
<evidence type="ECO:0000256" key="1">
    <source>
        <dbReference type="ARBA" id="ARBA00022801"/>
    </source>
</evidence>
<dbReference type="InterPro" id="IPR031924">
    <property type="entry name" value="GH115"/>
</dbReference>
<name>A0A2A6E0P5_9BACL</name>
<dbReference type="GO" id="GO:0016787">
    <property type="term" value="F:hydrolase activity"/>
    <property type="evidence" value="ECO:0007669"/>
    <property type="project" value="UniProtKB-KW"/>
</dbReference>
<dbReference type="Gene3D" id="3.30.379.10">
    <property type="entry name" value="Chitobiase/beta-hexosaminidase domain 2-like"/>
    <property type="match status" value="1"/>
</dbReference>
<dbReference type="PANTHER" id="PTHR37842">
    <property type="match status" value="1"/>
</dbReference>